<feature type="region of interest" description="Disordered" evidence="1">
    <location>
        <begin position="448"/>
        <end position="572"/>
    </location>
</feature>
<keyword evidence="3" id="KW-1185">Reference proteome</keyword>
<dbReference type="Proteomes" id="UP000585474">
    <property type="component" value="Unassembled WGS sequence"/>
</dbReference>
<feature type="compositionally biased region" description="Polar residues" evidence="1">
    <location>
        <begin position="505"/>
        <end position="526"/>
    </location>
</feature>
<dbReference type="AlphaFoldDB" id="A0A7J0E2K2"/>
<reference evidence="2 3" key="1">
    <citation type="submission" date="2019-07" db="EMBL/GenBank/DDBJ databases">
        <title>De Novo Assembly of kiwifruit Actinidia rufa.</title>
        <authorList>
            <person name="Sugita-Konishi S."/>
            <person name="Sato K."/>
            <person name="Mori E."/>
            <person name="Abe Y."/>
            <person name="Kisaki G."/>
            <person name="Hamano K."/>
            <person name="Suezawa K."/>
            <person name="Otani M."/>
            <person name="Fukuda T."/>
            <person name="Manabe T."/>
            <person name="Gomi K."/>
            <person name="Tabuchi M."/>
            <person name="Akimitsu K."/>
            <person name="Kataoka I."/>
        </authorList>
    </citation>
    <scope>NUCLEOTIDE SEQUENCE [LARGE SCALE GENOMIC DNA]</scope>
    <source>
        <strain evidence="3">cv. Fuchu</strain>
    </source>
</reference>
<feature type="compositionally biased region" description="Basic and acidic residues" evidence="1">
    <location>
        <begin position="450"/>
        <end position="469"/>
    </location>
</feature>
<proteinExistence type="predicted"/>
<accession>A0A7J0E2K2</accession>
<evidence type="ECO:0000256" key="1">
    <source>
        <dbReference type="SAM" id="MobiDB-lite"/>
    </source>
</evidence>
<feature type="compositionally biased region" description="Basic and acidic residues" evidence="1">
    <location>
        <begin position="478"/>
        <end position="489"/>
    </location>
</feature>
<feature type="region of interest" description="Disordered" evidence="1">
    <location>
        <begin position="405"/>
        <end position="430"/>
    </location>
</feature>
<protein>
    <submittedName>
        <fullName evidence="2">Uncharacterized protein</fullName>
    </submittedName>
</protein>
<feature type="compositionally biased region" description="Polar residues" evidence="1">
    <location>
        <begin position="838"/>
        <end position="847"/>
    </location>
</feature>
<comment type="caution">
    <text evidence="2">The sequence shown here is derived from an EMBL/GenBank/DDBJ whole genome shotgun (WGS) entry which is preliminary data.</text>
</comment>
<feature type="region of interest" description="Disordered" evidence="1">
    <location>
        <begin position="729"/>
        <end position="760"/>
    </location>
</feature>
<feature type="compositionally biased region" description="Basic and acidic residues" evidence="1">
    <location>
        <begin position="746"/>
        <end position="758"/>
    </location>
</feature>
<feature type="compositionally biased region" description="Basic and acidic residues" evidence="1">
    <location>
        <begin position="804"/>
        <end position="813"/>
    </location>
</feature>
<dbReference type="OrthoDB" id="567691at2759"/>
<sequence length="1059" mass="119855">MPGLAHRNEHQFGNGSVSANGFWSKHRNDVSYNQLQKFWSELSAQARQKLLRIDKQALFEQARKNMYCSRCNGLLLEAFLQIVMYGKSLQQEGAGGYLPCSWKGASQNENDGDLGMCQDELQDPSVHPWGGLTTTRDGPLTLLDCYLYSKSLKKLQIVFDSARARERERELLYPDACGGGGRGWISQGMMGYGRGHGARETCALHTTRLSVDTLVDFWSALGEETRQSLLRMKEEDFIERLMYRFDSKRFCRDCRRNVIREFKELKELKRMRRETHCTSWFCVADTAFQYEVSYDTVQADWHQTFKDNVATCHYFEWAVGTGEGKSDILEFENVGTSGRVQANGLDLGGLNACYITLRAWKLDGRCTELSVKAHALKGQQCVHCRLVVGDGFCYNFWRGKYQKDDDSMDKDGNELDGECSRPQKHAKSPELAREFLLDAATMKLLEEEEKEKREEEERKERRRTKEREKKLRRKERLRGKEKDREKKSSESNQRPIVLDLPSEEVSPSPSIDEQPNFFSNSDSTCETGDIQDEPLLNGSIISNLENHSDDIPDGELPNMKAGNNSSANDFSKESHWKLKFQLDSTLKWSERRQFAVVSEGGGMISKSEPRHHGDNYEFPSKAVNGLNKQLRNFNSTKSNIRNGGPKVGERLHCANGRMSDRYDFRSCSCNQHNDYRAKVEAHASMTRVHWERPTLPKSMKKVWEPMESQRKYPRSNSDTEITLRSSMLEVEGNEPNSLKSSGAVCSDEKSDETSHKETLPVPTTVHRALVRETTTRPRQIPQIQNPCHHQIQKKQNNNIGECHKAGSEEKQVVEEEEALQSRTSSGNSPNSGKSNSPVNFPTSQNLENGRRNINMGSQHQGMLPNQSIPFPIFQPPPTMGYYHHQSPVSWPSAPANGLIPFPYPDHYVFSSPFGYGLNGNLPFVQYDAIQHLTPPVLTPGQVPMYQPVVKTNGMNSKDQTKITKPGGVKESFNEANGNPDKLQRENSGFSLFHFGGPVALSTGYNSVNYVPSKDGTVGDLSSDLSADSVEDDRCVAIRKILSKEYNLFAASNGIKFSFF</sequence>
<feature type="region of interest" description="Disordered" evidence="1">
    <location>
        <begin position="804"/>
        <end position="866"/>
    </location>
</feature>
<dbReference type="PANTHER" id="PTHR16897">
    <property type="entry name" value="OS10G0105400 PROTEIN"/>
    <property type="match status" value="1"/>
</dbReference>
<name>A0A7J0E2K2_9ERIC</name>
<evidence type="ECO:0000313" key="3">
    <source>
        <dbReference type="Proteomes" id="UP000585474"/>
    </source>
</evidence>
<dbReference type="EMBL" id="BJWL01000001">
    <property type="protein sequence ID" value="GFY80735.1"/>
    <property type="molecule type" value="Genomic_DNA"/>
</dbReference>
<evidence type="ECO:0000313" key="2">
    <source>
        <dbReference type="EMBL" id="GFY80735.1"/>
    </source>
</evidence>
<feature type="region of interest" description="Disordered" evidence="1">
    <location>
        <begin position="950"/>
        <end position="973"/>
    </location>
</feature>
<organism evidence="2 3">
    <name type="scientific">Actinidia rufa</name>
    <dbReference type="NCBI Taxonomy" id="165716"/>
    <lineage>
        <taxon>Eukaryota</taxon>
        <taxon>Viridiplantae</taxon>
        <taxon>Streptophyta</taxon>
        <taxon>Embryophyta</taxon>
        <taxon>Tracheophyta</taxon>
        <taxon>Spermatophyta</taxon>
        <taxon>Magnoliopsida</taxon>
        <taxon>eudicotyledons</taxon>
        <taxon>Gunneridae</taxon>
        <taxon>Pentapetalae</taxon>
        <taxon>asterids</taxon>
        <taxon>Ericales</taxon>
        <taxon>Actinidiaceae</taxon>
        <taxon>Actinidia</taxon>
    </lineage>
</organism>
<feature type="compositionally biased region" description="Low complexity" evidence="1">
    <location>
        <begin position="824"/>
        <end position="837"/>
    </location>
</feature>
<dbReference type="PANTHER" id="PTHR16897:SF2">
    <property type="entry name" value="OS03G0226600 PROTEIN"/>
    <property type="match status" value="1"/>
</dbReference>
<gene>
    <name evidence="2" type="ORF">Acr_01g0005440</name>
</gene>